<evidence type="ECO:0000313" key="2">
    <source>
        <dbReference type="EMBL" id="KJD44077.1"/>
    </source>
</evidence>
<dbReference type="PANTHER" id="PTHR33990">
    <property type="entry name" value="PROTEIN YJDN-RELATED"/>
    <property type="match status" value="1"/>
</dbReference>
<dbReference type="Proteomes" id="UP000032534">
    <property type="component" value="Unassembled WGS sequence"/>
</dbReference>
<dbReference type="PATRIC" id="fig|159743.3.peg.4210"/>
<accession>A0A0D7X1Z9</accession>
<dbReference type="Gene3D" id="3.10.180.10">
    <property type="entry name" value="2,3-Dihydroxybiphenyl 1,2-Dioxygenase, domain 1"/>
    <property type="match status" value="1"/>
</dbReference>
<comment type="caution">
    <text evidence="2">The sequence shown here is derived from an EMBL/GenBank/DDBJ whole genome shotgun (WGS) entry which is preliminary data.</text>
</comment>
<dbReference type="OrthoDB" id="9795306at2"/>
<dbReference type="PANTHER" id="PTHR33990:SF1">
    <property type="entry name" value="PROTEIN YJDN"/>
    <property type="match status" value="1"/>
</dbReference>
<name>A0A0D7X1Z9_9BACL</name>
<dbReference type="InterPro" id="IPR028973">
    <property type="entry name" value="PhnB-like"/>
</dbReference>
<dbReference type="AlphaFoldDB" id="A0A0D7X1Z9"/>
<feature type="domain" description="PhnB-like" evidence="1">
    <location>
        <begin position="5"/>
        <end position="133"/>
    </location>
</feature>
<dbReference type="CDD" id="cd06588">
    <property type="entry name" value="PhnB_like"/>
    <property type="match status" value="1"/>
</dbReference>
<dbReference type="SUPFAM" id="SSF54593">
    <property type="entry name" value="Glyoxalase/Bleomycin resistance protein/Dihydroxybiphenyl dioxygenase"/>
    <property type="match status" value="1"/>
</dbReference>
<dbReference type="InterPro" id="IPR029068">
    <property type="entry name" value="Glyas_Bleomycin-R_OHBP_Dase"/>
</dbReference>
<dbReference type="RefSeq" id="WP_044647599.1">
    <property type="nucleotide sequence ID" value="NZ_JTHP01000042.1"/>
</dbReference>
<organism evidence="2 3">
    <name type="scientific">Paenibacillus terrae</name>
    <dbReference type="NCBI Taxonomy" id="159743"/>
    <lineage>
        <taxon>Bacteria</taxon>
        <taxon>Bacillati</taxon>
        <taxon>Bacillota</taxon>
        <taxon>Bacilli</taxon>
        <taxon>Bacillales</taxon>
        <taxon>Paenibacillaceae</taxon>
        <taxon>Paenibacillus</taxon>
    </lineage>
</organism>
<keyword evidence="3" id="KW-1185">Reference proteome</keyword>
<dbReference type="Pfam" id="PF06983">
    <property type="entry name" value="3-dmu-9_3-mt"/>
    <property type="match status" value="1"/>
</dbReference>
<gene>
    <name evidence="2" type="ORF">QD47_18930</name>
</gene>
<reference evidence="2 3" key="1">
    <citation type="submission" date="2014-11" db="EMBL/GenBank/DDBJ databases">
        <title>Draft Genome Sequences of Paenibacillus polymyxa NRRL B-30509 and Paenibacillus terrae NRRL B-30644, Strains from a Poultry Environment that Produce Tridecaptin A and Paenicidins.</title>
        <authorList>
            <person name="van Belkum M.J."/>
            <person name="Lohans C.T."/>
            <person name="Vederas J.C."/>
        </authorList>
    </citation>
    <scope>NUCLEOTIDE SEQUENCE [LARGE SCALE GENOMIC DNA]</scope>
    <source>
        <strain evidence="2 3">NRRL B-30644</strain>
    </source>
</reference>
<evidence type="ECO:0000259" key="1">
    <source>
        <dbReference type="Pfam" id="PF06983"/>
    </source>
</evidence>
<proteinExistence type="predicted"/>
<protein>
    <submittedName>
        <fullName evidence="2">Glyoxalase</fullName>
    </submittedName>
</protein>
<sequence length="147" mass="16786">MSIDVYLNFNGNCREAAEFYAEVFETDKPEIMTFGQTPPNPEYQLPEEAKDLVMHTRLDIDGSNVMFSDVFPGMPFVVGNNISLSFVNKDIDKIKSLFDKLKEGGEVGMELQETFWSKCYGSLKDKFGIEWQLNCESEETDEEAPEK</sequence>
<evidence type="ECO:0000313" key="3">
    <source>
        <dbReference type="Proteomes" id="UP000032534"/>
    </source>
</evidence>
<dbReference type="EMBL" id="JTHP01000042">
    <property type="protein sequence ID" value="KJD44077.1"/>
    <property type="molecule type" value="Genomic_DNA"/>
</dbReference>